<dbReference type="PROSITE" id="PS51257">
    <property type="entry name" value="PROKAR_LIPOPROTEIN"/>
    <property type="match status" value="1"/>
</dbReference>
<comment type="caution">
    <text evidence="1">The sequence shown here is derived from an EMBL/GenBank/DDBJ whole genome shotgun (WGS) entry which is preliminary data.</text>
</comment>
<organism evidence="1 2">
    <name type="scientific">Deinococcus hohokamensis</name>
    <dbReference type="NCBI Taxonomy" id="309883"/>
    <lineage>
        <taxon>Bacteria</taxon>
        <taxon>Thermotogati</taxon>
        <taxon>Deinococcota</taxon>
        <taxon>Deinococci</taxon>
        <taxon>Deinococcales</taxon>
        <taxon>Deinococcaceae</taxon>
        <taxon>Deinococcus</taxon>
    </lineage>
</organism>
<sequence>MNTRTIAAALTLNALTACGNIDLTTGSAPPALTALGERTTSRAMTGPSNNLQISGTAVFDVSGSTCPDHPAGYDGFMDYPPLLLSGSLEGCWYTEIDTFKVTPSGIYLEAGREVFVGSLNGGPSGVFTTTYKFEGKYDPDVFTGPEVFGRCQHPLVAGSGTGGFAGATGRVDFKDIVADGSYIYRGHIRIR</sequence>
<dbReference type="RefSeq" id="WP_380060857.1">
    <property type="nucleotide sequence ID" value="NZ_JBHSEI010000002.1"/>
</dbReference>
<name>A0ABV9I6X6_9DEIO</name>
<protein>
    <recommendedName>
        <fullName evidence="3">Lipoprotein</fullName>
    </recommendedName>
</protein>
<evidence type="ECO:0000313" key="1">
    <source>
        <dbReference type="EMBL" id="MFC4637827.1"/>
    </source>
</evidence>
<keyword evidence="2" id="KW-1185">Reference proteome</keyword>
<gene>
    <name evidence="1" type="ORF">ACFO0D_05685</name>
</gene>
<proteinExistence type="predicted"/>
<reference evidence="2" key="1">
    <citation type="journal article" date="2019" name="Int. J. Syst. Evol. Microbiol.">
        <title>The Global Catalogue of Microorganisms (GCM) 10K type strain sequencing project: providing services to taxonomists for standard genome sequencing and annotation.</title>
        <authorList>
            <consortium name="The Broad Institute Genomics Platform"/>
            <consortium name="The Broad Institute Genome Sequencing Center for Infectious Disease"/>
            <person name="Wu L."/>
            <person name="Ma J."/>
        </authorList>
    </citation>
    <scope>NUCLEOTIDE SEQUENCE [LARGE SCALE GENOMIC DNA]</scope>
    <source>
        <strain evidence="2">CCUG 55995</strain>
    </source>
</reference>
<accession>A0ABV9I6X6</accession>
<dbReference type="SUPFAM" id="SSF159238">
    <property type="entry name" value="SO1590-like"/>
    <property type="match status" value="1"/>
</dbReference>
<evidence type="ECO:0008006" key="3">
    <source>
        <dbReference type="Google" id="ProtNLM"/>
    </source>
</evidence>
<dbReference type="InterPro" id="IPR023159">
    <property type="entry name" value="SO1590-like_sf"/>
</dbReference>
<dbReference type="Proteomes" id="UP001595952">
    <property type="component" value="Unassembled WGS sequence"/>
</dbReference>
<dbReference type="EMBL" id="JBHSEI010000002">
    <property type="protein sequence ID" value="MFC4637827.1"/>
    <property type="molecule type" value="Genomic_DNA"/>
</dbReference>
<evidence type="ECO:0000313" key="2">
    <source>
        <dbReference type="Proteomes" id="UP001595952"/>
    </source>
</evidence>